<accession>A0A1B0D536</accession>
<protein>
    <recommendedName>
        <fullName evidence="2">Regulatory protein zeste</fullName>
    </recommendedName>
</protein>
<dbReference type="VEuPathDB" id="VectorBase:PPAI002593"/>
<reference evidence="9" key="1">
    <citation type="submission" date="2022-08" db="UniProtKB">
        <authorList>
            <consortium name="EnsemblMetazoa"/>
        </authorList>
    </citation>
    <scope>IDENTIFICATION</scope>
    <source>
        <strain evidence="9">Israel</strain>
    </source>
</reference>
<evidence type="ECO:0000256" key="7">
    <source>
        <dbReference type="SAM" id="MobiDB-lite"/>
    </source>
</evidence>
<feature type="region of interest" description="Disordered" evidence="7">
    <location>
        <begin position="177"/>
        <end position="210"/>
    </location>
</feature>
<dbReference type="EnsemblMetazoa" id="PPAI002593-RA">
    <property type="protein sequence ID" value="PPAI002593-PA"/>
    <property type="gene ID" value="PPAI002593"/>
</dbReference>
<feature type="compositionally biased region" description="Acidic residues" evidence="7">
    <location>
        <begin position="134"/>
        <end position="143"/>
    </location>
</feature>
<comment type="function">
    <text evidence="6">Involved in transvection phenomena (= synapsis-dependent gene expression), where the synaptic pairing of chromosomes carrying genes with which zeste interacts influences the expression of these genes. Zeste binds to DNA and stimulates transcription from a nearby promoter.</text>
</comment>
<evidence type="ECO:0000313" key="9">
    <source>
        <dbReference type="EnsemblMetazoa" id="PPAI002593-PA"/>
    </source>
</evidence>
<evidence type="ECO:0000256" key="3">
    <source>
        <dbReference type="ARBA" id="ARBA00023015"/>
    </source>
</evidence>
<dbReference type="AlphaFoldDB" id="A0A1B0D536"/>
<name>A0A1B0D536_PHLPP</name>
<keyword evidence="4" id="KW-0238">DNA-binding</keyword>
<dbReference type="Proteomes" id="UP000092462">
    <property type="component" value="Unassembled WGS sequence"/>
</dbReference>
<dbReference type="GO" id="GO:0003677">
    <property type="term" value="F:DNA binding"/>
    <property type="evidence" value="ECO:0007669"/>
    <property type="project" value="UniProtKB-KW"/>
</dbReference>
<feature type="compositionally biased region" description="Basic and acidic residues" evidence="7">
    <location>
        <begin position="108"/>
        <end position="133"/>
    </location>
</feature>
<dbReference type="Pfam" id="PF13873">
    <property type="entry name" value="Myb_DNA-bind_5"/>
    <property type="match status" value="1"/>
</dbReference>
<evidence type="ECO:0000259" key="8">
    <source>
        <dbReference type="Pfam" id="PF13873"/>
    </source>
</evidence>
<evidence type="ECO:0000256" key="5">
    <source>
        <dbReference type="ARBA" id="ARBA00023163"/>
    </source>
</evidence>
<evidence type="ECO:0000256" key="6">
    <source>
        <dbReference type="ARBA" id="ARBA00025466"/>
    </source>
</evidence>
<sequence>MVLVDFMKEHPKLLTGKYDLHFRHTDGQRLWEQAMKILHNVPGSRKTWDQWRKAWHDTRKQVRLKVEELNRLHKNKIPQSEALCHVDEAIRKLYNYQYTAEIVATTRPKKEVNSNKSNRESIEQLDEINLKGDPDEDMEEEDPISVPNDFEAFSAIDDIPEDSDEYLPSVRSIQEVHIDEQEDLDSEPETVTQRRTSKRQKEKDNPDVKASPFAQMAQELMESCRQQAKIQEEYYKNHLNLIKEQTNAIKSFLEESNRQREDLNKHMEIQIELTNTMGEILKMLKK</sequence>
<evidence type="ECO:0000256" key="1">
    <source>
        <dbReference type="ARBA" id="ARBA00011764"/>
    </source>
</evidence>
<dbReference type="VEuPathDB" id="VectorBase:PPAPM1_011862"/>
<feature type="domain" description="Myb/SANT-like DNA-binding" evidence="8">
    <location>
        <begin position="2"/>
        <end position="66"/>
    </location>
</feature>
<keyword evidence="3" id="KW-0805">Transcription regulation</keyword>
<evidence type="ECO:0000313" key="10">
    <source>
        <dbReference type="Proteomes" id="UP000092462"/>
    </source>
</evidence>
<comment type="subunit">
    <text evidence="1">Self-associates forming complexes of several hundred monomers.</text>
</comment>
<feature type="region of interest" description="Disordered" evidence="7">
    <location>
        <begin position="108"/>
        <end position="147"/>
    </location>
</feature>
<evidence type="ECO:0000256" key="4">
    <source>
        <dbReference type="ARBA" id="ARBA00023125"/>
    </source>
</evidence>
<keyword evidence="5" id="KW-0804">Transcription</keyword>
<evidence type="ECO:0000256" key="2">
    <source>
        <dbReference type="ARBA" id="ARBA00016807"/>
    </source>
</evidence>
<dbReference type="EMBL" id="AJVK01011702">
    <property type="status" value="NOT_ANNOTATED_CDS"/>
    <property type="molecule type" value="Genomic_DNA"/>
</dbReference>
<organism evidence="9 10">
    <name type="scientific">Phlebotomus papatasi</name>
    <name type="common">Sandfly</name>
    <dbReference type="NCBI Taxonomy" id="29031"/>
    <lineage>
        <taxon>Eukaryota</taxon>
        <taxon>Metazoa</taxon>
        <taxon>Ecdysozoa</taxon>
        <taxon>Arthropoda</taxon>
        <taxon>Hexapoda</taxon>
        <taxon>Insecta</taxon>
        <taxon>Pterygota</taxon>
        <taxon>Neoptera</taxon>
        <taxon>Endopterygota</taxon>
        <taxon>Diptera</taxon>
        <taxon>Nematocera</taxon>
        <taxon>Psychodoidea</taxon>
        <taxon>Psychodidae</taxon>
        <taxon>Phlebotomus</taxon>
        <taxon>Phlebotomus</taxon>
    </lineage>
</organism>
<proteinExistence type="predicted"/>
<keyword evidence="10" id="KW-1185">Reference proteome</keyword>
<dbReference type="InterPro" id="IPR028002">
    <property type="entry name" value="Myb_DNA-bind_5"/>
</dbReference>